<accession>A0ABS0XJC0</accession>
<reference evidence="2 3" key="1">
    <citation type="submission" date="2020-12" db="EMBL/GenBank/DDBJ databases">
        <title>Streptomyces typhae sp. nov., a novel endophytic actinomycete isolated from the root of cattail pollen (Typha angustifolia L.).</title>
        <authorList>
            <person name="Peng C."/>
            <person name="Liu C."/>
        </authorList>
    </citation>
    <scope>NUCLEOTIDE SEQUENCE [LARGE SCALE GENOMIC DNA]</scope>
    <source>
        <strain evidence="2 3">JCM 4753</strain>
    </source>
</reference>
<sequence length="67" mass="7361">MSIVGTSLTPEFWRLFAVLFVIALAVTFAAATALDALVLWARQHRTRRRPSASCVNRAAPAKYKASL</sequence>
<dbReference type="Proteomes" id="UP000634780">
    <property type="component" value="Unassembled WGS sequence"/>
</dbReference>
<organism evidence="2 3">
    <name type="scientific">Streptomyces flavofungini</name>
    <dbReference type="NCBI Taxonomy" id="68200"/>
    <lineage>
        <taxon>Bacteria</taxon>
        <taxon>Bacillati</taxon>
        <taxon>Actinomycetota</taxon>
        <taxon>Actinomycetes</taxon>
        <taxon>Kitasatosporales</taxon>
        <taxon>Streptomycetaceae</taxon>
        <taxon>Streptomyces</taxon>
    </lineage>
</organism>
<keyword evidence="1" id="KW-0472">Membrane</keyword>
<feature type="transmembrane region" description="Helical" evidence="1">
    <location>
        <begin position="12"/>
        <end position="41"/>
    </location>
</feature>
<protein>
    <submittedName>
        <fullName evidence="2">Uncharacterized protein</fullName>
    </submittedName>
</protein>
<comment type="caution">
    <text evidence="2">The sequence shown here is derived from an EMBL/GenBank/DDBJ whole genome shotgun (WGS) entry which is preliminary data.</text>
</comment>
<keyword evidence="1" id="KW-0812">Transmembrane</keyword>
<keyword evidence="3" id="KW-1185">Reference proteome</keyword>
<name>A0ABS0XJC0_9ACTN</name>
<evidence type="ECO:0000313" key="3">
    <source>
        <dbReference type="Proteomes" id="UP000634780"/>
    </source>
</evidence>
<gene>
    <name evidence="2" type="ORF">JGB26_38945</name>
</gene>
<evidence type="ECO:0000313" key="2">
    <source>
        <dbReference type="EMBL" id="MBJ3812974.1"/>
    </source>
</evidence>
<keyword evidence="1" id="KW-1133">Transmembrane helix</keyword>
<proteinExistence type="predicted"/>
<dbReference type="EMBL" id="JAEKOZ010000046">
    <property type="protein sequence ID" value="MBJ3812974.1"/>
    <property type="molecule type" value="Genomic_DNA"/>
</dbReference>
<evidence type="ECO:0000256" key="1">
    <source>
        <dbReference type="SAM" id="Phobius"/>
    </source>
</evidence>